<evidence type="ECO:0000259" key="1">
    <source>
        <dbReference type="Pfam" id="PF20236"/>
    </source>
</evidence>
<dbReference type="EMBL" id="JAGFBS010000013">
    <property type="protein sequence ID" value="KAG6375868.1"/>
    <property type="molecule type" value="Genomic_DNA"/>
</dbReference>
<keyword evidence="3" id="KW-1185">Reference proteome</keyword>
<sequence>MNFSLAQDSPFNTALISPEGRVLYRIETPSFLSPSSMTATTTVKRVSMDGLSEAEVGRVVWQSGRPGTVVVHGHALSINKSKFFSS</sequence>
<feature type="domain" description="DUF6593" evidence="1">
    <location>
        <begin position="8"/>
        <end position="84"/>
    </location>
</feature>
<dbReference type="InterPro" id="IPR046528">
    <property type="entry name" value="DUF6593"/>
</dbReference>
<name>A0A8I2YRX9_9AGAM</name>
<accession>A0A8I2YRX9</accession>
<dbReference type="Pfam" id="PF20236">
    <property type="entry name" value="DUF6593"/>
    <property type="match status" value="1"/>
</dbReference>
<gene>
    <name evidence="2" type="ORF">JVT61DRAFT_2732</name>
</gene>
<dbReference type="OrthoDB" id="3021178at2759"/>
<proteinExistence type="predicted"/>
<evidence type="ECO:0000313" key="3">
    <source>
        <dbReference type="Proteomes" id="UP000683000"/>
    </source>
</evidence>
<organism evidence="2 3">
    <name type="scientific">Boletus reticuloceps</name>
    <dbReference type="NCBI Taxonomy" id="495285"/>
    <lineage>
        <taxon>Eukaryota</taxon>
        <taxon>Fungi</taxon>
        <taxon>Dikarya</taxon>
        <taxon>Basidiomycota</taxon>
        <taxon>Agaricomycotina</taxon>
        <taxon>Agaricomycetes</taxon>
        <taxon>Agaricomycetidae</taxon>
        <taxon>Boletales</taxon>
        <taxon>Boletineae</taxon>
        <taxon>Boletaceae</taxon>
        <taxon>Boletoideae</taxon>
        <taxon>Boletus</taxon>
    </lineage>
</organism>
<reference evidence="2" key="1">
    <citation type="submission" date="2021-03" db="EMBL/GenBank/DDBJ databases">
        <title>Evolutionary innovations through gain and loss of genes in the ectomycorrhizal Boletales.</title>
        <authorList>
            <person name="Wu G."/>
            <person name="Miyauchi S."/>
            <person name="Morin E."/>
            <person name="Yang Z.-L."/>
            <person name="Xu J."/>
            <person name="Martin F.M."/>
        </authorList>
    </citation>
    <scope>NUCLEOTIDE SEQUENCE</scope>
    <source>
        <strain evidence="2">BR01</strain>
    </source>
</reference>
<dbReference type="AlphaFoldDB" id="A0A8I2YRX9"/>
<comment type="caution">
    <text evidence="2">The sequence shown here is derived from an EMBL/GenBank/DDBJ whole genome shotgun (WGS) entry which is preliminary data.</text>
</comment>
<evidence type="ECO:0000313" key="2">
    <source>
        <dbReference type="EMBL" id="KAG6375868.1"/>
    </source>
</evidence>
<dbReference type="Proteomes" id="UP000683000">
    <property type="component" value="Unassembled WGS sequence"/>
</dbReference>
<protein>
    <recommendedName>
        <fullName evidence="1">DUF6593 domain-containing protein</fullName>
    </recommendedName>
</protein>